<accession>A0A6M3LN75</accession>
<evidence type="ECO:0000313" key="1">
    <source>
        <dbReference type="EMBL" id="QJA94844.1"/>
    </source>
</evidence>
<name>A0A6M3LN75_9ZZZZ</name>
<protein>
    <submittedName>
        <fullName evidence="1">Uncharacterized protein</fullName>
    </submittedName>
</protein>
<dbReference type="AlphaFoldDB" id="A0A6M3LN75"/>
<reference evidence="1" key="1">
    <citation type="submission" date="2020-03" db="EMBL/GenBank/DDBJ databases">
        <title>The deep terrestrial virosphere.</title>
        <authorList>
            <person name="Holmfeldt K."/>
            <person name="Nilsson E."/>
            <person name="Simone D."/>
            <person name="Lopez-Fernandez M."/>
            <person name="Wu X."/>
            <person name="de Brujin I."/>
            <person name="Lundin D."/>
            <person name="Andersson A."/>
            <person name="Bertilsson S."/>
            <person name="Dopson M."/>
        </authorList>
    </citation>
    <scope>NUCLEOTIDE SEQUENCE</scope>
    <source>
        <strain evidence="1">MM415B03718</strain>
    </source>
</reference>
<sequence length="117" mass="13190">MIIVKNKKVFLDLLLVAYDPVLISILGYVDKKYGKAVITCGYRHGDTGVHGSIPCRGMDIRSHVYHNPSAEEICKDINSKWQYDPNRPDKVVAIVHDVGSGIHIHLQVYSNTIFIKE</sequence>
<organism evidence="1">
    <name type="scientific">viral metagenome</name>
    <dbReference type="NCBI Taxonomy" id="1070528"/>
    <lineage>
        <taxon>unclassified sequences</taxon>
        <taxon>metagenomes</taxon>
        <taxon>organismal metagenomes</taxon>
    </lineage>
</organism>
<dbReference type="EMBL" id="MT143265">
    <property type="protein sequence ID" value="QJA94844.1"/>
    <property type="molecule type" value="Genomic_DNA"/>
</dbReference>
<proteinExistence type="predicted"/>
<gene>
    <name evidence="1" type="ORF">MM415B03718_0006</name>
</gene>